<sequence length="221" mass="24572">MAITRNSSNSSARASLTKVKLYYTHNGPSANPFSPISTELRQQQQCGAKRLRRSQRVVSLTCTTTRATPSSKKPPAITTKSVVDPSQARSCRIQKSKPPQRDKPSCEPSSNPPAHDYTTVLNRWNIALTQYANIILDKSELLDVLGRHSSHESQYRTGLAAADTETFNHFIMEYGKMVADDKPKLCVHPIIRRLNVIVLGRTGGEEVTGMRPGMMVRYAEC</sequence>
<feature type="region of interest" description="Disordered" evidence="1">
    <location>
        <begin position="62"/>
        <end position="114"/>
    </location>
</feature>
<comment type="caution">
    <text evidence="2">The sequence shown here is derived from an EMBL/GenBank/DDBJ whole genome shotgun (WGS) entry which is preliminary data.</text>
</comment>
<name>A0A9P5BF84_9HYPO</name>
<feature type="compositionally biased region" description="Polar residues" evidence="1">
    <location>
        <begin position="62"/>
        <end position="71"/>
    </location>
</feature>
<gene>
    <name evidence="2" type="ORF">FAGAP_4393</name>
</gene>
<dbReference type="AlphaFoldDB" id="A0A9P5BF84"/>
<reference evidence="2" key="1">
    <citation type="submission" date="2020-01" db="EMBL/GenBank/DDBJ databases">
        <title>Identification and distribution of gene clusters putatively required for synthesis of sphingolipid metabolism inhibitors in phylogenetically diverse species of the filamentous fungus Fusarium.</title>
        <authorList>
            <person name="Kim H.-S."/>
            <person name="Busman M."/>
            <person name="Brown D.W."/>
            <person name="Divon H."/>
            <person name="Uhlig S."/>
            <person name="Proctor R.H."/>
        </authorList>
    </citation>
    <scope>NUCLEOTIDE SEQUENCE</scope>
    <source>
        <strain evidence="2">NRRL 31653</strain>
    </source>
</reference>
<keyword evidence="3" id="KW-1185">Reference proteome</keyword>
<dbReference type="Proteomes" id="UP000737391">
    <property type="component" value="Unassembled WGS sequence"/>
</dbReference>
<evidence type="ECO:0000313" key="3">
    <source>
        <dbReference type="Proteomes" id="UP000737391"/>
    </source>
</evidence>
<dbReference type="OrthoDB" id="5052757at2759"/>
<evidence type="ECO:0000256" key="1">
    <source>
        <dbReference type="SAM" id="MobiDB-lite"/>
    </source>
</evidence>
<organism evidence="2 3">
    <name type="scientific">Fusarium agapanthi</name>
    <dbReference type="NCBI Taxonomy" id="1803897"/>
    <lineage>
        <taxon>Eukaryota</taxon>
        <taxon>Fungi</taxon>
        <taxon>Dikarya</taxon>
        <taxon>Ascomycota</taxon>
        <taxon>Pezizomycotina</taxon>
        <taxon>Sordariomycetes</taxon>
        <taxon>Hypocreomycetidae</taxon>
        <taxon>Hypocreales</taxon>
        <taxon>Nectriaceae</taxon>
        <taxon>Fusarium</taxon>
        <taxon>Fusarium fujikuroi species complex</taxon>
    </lineage>
</organism>
<proteinExistence type="predicted"/>
<dbReference type="EMBL" id="LUFC02000257">
    <property type="protein sequence ID" value="KAF4499435.1"/>
    <property type="molecule type" value="Genomic_DNA"/>
</dbReference>
<accession>A0A9P5BF84</accession>
<protein>
    <submittedName>
        <fullName evidence="2">Uncharacterized protein</fullName>
    </submittedName>
</protein>
<evidence type="ECO:0000313" key="2">
    <source>
        <dbReference type="EMBL" id="KAF4499435.1"/>
    </source>
</evidence>